<name>A0A2K2B5C5_POPTR</name>
<dbReference type="AlphaFoldDB" id="A0A2K2B5C5"/>
<dbReference type="InParanoid" id="A0A2K2B5C5"/>
<proteinExistence type="predicted"/>
<accession>A0A2K2B5C5</accession>
<sequence>MAPRTPLSLRGALAEIKLTGIHSDEAIIPHRLGDEGLGCLYGTKDTSLIARRSCRDKTHWNPYGTILRAELRRQTLALARRLLRYKIHWKPCETIPRGGPTMLRIWAHLINFSILFRDYTIEME</sequence>
<reference evidence="1 2" key="1">
    <citation type="journal article" date="2006" name="Science">
        <title>The genome of black cottonwood, Populus trichocarpa (Torr. &amp; Gray).</title>
        <authorList>
            <person name="Tuskan G.A."/>
            <person name="Difazio S."/>
            <person name="Jansson S."/>
            <person name="Bohlmann J."/>
            <person name="Grigoriev I."/>
            <person name="Hellsten U."/>
            <person name="Putnam N."/>
            <person name="Ralph S."/>
            <person name="Rombauts S."/>
            <person name="Salamov A."/>
            <person name="Schein J."/>
            <person name="Sterck L."/>
            <person name="Aerts A."/>
            <person name="Bhalerao R.R."/>
            <person name="Bhalerao R.P."/>
            <person name="Blaudez D."/>
            <person name="Boerjan W."/>
            <person name="Brun A."/>
            <person name="Brunner A."/>
            <person name="Busov V."/>
            <person name="Campbell M."/>
            <person name="Carlson J."/>
            <person name="Chalot M."/>
            <person name="Chapman J."/>
            <person name="Chen G.L."/>
            <person name="Cooper D."/>
            <person name="Coutinho P.M."/>
            <person name="Couturier J."/>
            <person name="Covert S."/>
            <person name="Cronk Q."/>
            <person name="Cunningham R."/>
            <person name="Davis J."/>
            <person name="Degroeve S."/>
            <person name="Dejardin A."/>
            <person name="Depamphilis C."/>
            <person name="Detter J."/>
            <person name="Dirks B."/>
            <person name="Dubchak I."/>
            <person name="Duplessis S."/>
            <person name="Ehlting J."/>
            <person name="Ellis B."/>
            <person name="Gendler K."/>
            <person name="Goodstein D."/>
            <person name="Gribskov M."/>
            <person name="Grimwood J."/>
            <person name="Groover A."/>
            <person name="Gunter L."/>
            <person name="Hamberger B."/>
            <person name="Heinze B."/>
            <person name="Helariutta Y."/>
            <person name="Henrissat B."/>
            <person name="Holligan D."/>
            <person name="Holt R."/>
            <person name="Huang W."/>
            <person name="Islam-Faridi N."/>
            <person name="Jones S."/>
            <person name="Jones-Rhoades M."/>
            <person name="Jorgensen R."/>
            <person name="Joshi C."/>
            <person name="Kangasjarvi J."/>
            <person name="Karlsson J."/>
            <person name="Kelleher C."/>
            <person name="Kirkpatrick R."/>
            <person name="Kirst M."/>
            <person name="Kohler A."/>
            <person name="Kalluri U."/>
            <person name="Larimer F."/>
            <person name="Leebens-Mack J."/>
            <person name="Leple J.C."/>
            <person name="Locascio P."/>
            <person name="Lou Y."/>
            <person name="Lucas S."/>
            <person name="Martin F."/>
            <person name="Montanini B."/>
            <person name="Napoli C."/>
            <person name="Nelson D.R."/>
            <person name="Nelson C."/>
            <person name="Nieminen K."/>
            <person name="Nilsson O."/>
            <person name="Pereda V."/>
            <person name="Peter G."/>
            <person name="Philippe R."/>
            <person name="Pilate G."/>
            <person name="Poliakov A."/>
            <person name="Razumovskaya J."/>
            <person name="Richardson P."/>
            <person name="Rinaldi C."/>
            <person name="Ritland K."/>
            <person name="Rouze P."/>
            <person name="Ryaboy D."/>
            <person name="Schmutz J."/>
            <person name="Schrader J."/>
            <person name="Segerman B."/>
            <person name="Shin H."/>
            <person name="Siddiqui A."/>
            <person name="Sterky F."/>
            <person name="Terry A."/>
            <person name="Tsai C.J."/>
            <person name="Uberbacher E."/>
            <person name="Unneberg P."/>
            <person name="Vahala J."/>
            <person name="Wall K."/>
            <person name="Wessler S."/>
            <person name="Yang G."/>
            <person name="Yin T."/>
            <person name="Douglas C."/>
            <person name="Marra M."/>
            <person name="Sandberg G."/>
            <person name="Van de Peer Y."/>
            <person name="Rokhsar D."/>
        </authorList>
    </citation>
    <scope>NUCLEOTIDE SEQUENCE [LARGE SCALE GENOMIC DNA]</scope>
    <source>
        <strain evidence="2">cv. Nisqually</strain>
    </source>
</reference>
<evidence type="ECO:0000313" key="1">
    <source>
        <dbReference type="EMBL" id="PNT44977.1"/>
    </source>
</evidence>
<gene>
    <name evidence="1" type="ORF">POPTR_003G112300</name>
</gene>
<evidence type="ECO:0000313" key="2">
    <source>
        <dbReference type="Proteomes" id="UP000006729"/>
    </source>
</evidence>
<keyword evidence="2" id="KW-1185">Reference proteome</keyword>
<dbReference type="EMBL" id="CM009292">
    <property type="protein sequence ID" value="PNT44977.1"/>
    <property type="molecule type" value="Genomic_DNA"/>
</dbReference>
<organism evidence="1 2">
    <name type="scientific">Populus trichocarpa</name>
    <name type="common">Western balsam poplar</name>
    <name type="synonym">Populus balsamifera subsp. trichocarpa</name>
    <dbReference type="NCBI Taxonomy" id="3694"/>
    <lineage>
        <taxon>Eukaryota</taxon>
        <taxon>Viridiplantae</taxon>
        <taxon>Streptophyta</taxon>
        <taxon>Embryophyta</taxon>
        <taxon>Tracheophyta</taxon>
        <taxon>Spermatophyta</taxon>
        <taxon>Magnoliopsida</taxon>
        <taxon>eudicotyledons</taxon>
        <taxon>Gunneridae</taxon>
        <taxon>Pentapetalae</taxon>
        <taxon>rosids</taxon>
        <taxon>fabids</taxon>
        <taxon>Malpighiales</taxon>
        <taxon>Salicaceae</taxon>
        <taxon>Saliceae</taxon>
        <taxon>Populus</taxon>
    </lineage>
</organism>
<dbReference type="Proteomes" id="UP000006729">
    <property type="component" value="Chromosome 3"/>
</dbReference>
<protein>
    <submittedName>
        <fullName evidence="1">Uncharacterized protein</fullName>
    </submittedName>
</protein>